<keyword evidence="1" id="KW-0119">Carbohydrate metabolism</keyword>
<dbReference type="HAMAP" id="MF_01270">
    <property type="entry name" value="AnhMurNAc_kinase"/>
    <property type="match status" value="1"/>
</dbReference>
<reference evidence="2" key="1">
    <citation type="submission" date="2021-10" db="EMBL/GenBank/DDBJ databases">
        <title>The complete genome sequence of Leeia sp. TBRC 13508.</title>
        <authorList>
            <person name="Charoenyingcharoen P."/>
            <person name="Yukphan P."/>
        </authorList>
    </citation>
    <scope>NUCLEOTIDE SEQUENCE</scope>
    <source>
        <strain evidence="2">TBRC 13508</strain>
    </source>
</reference>
<dbReference type="RefSeq" id="WP_227177618.1">
    <property type="nucleotide sequence ID" value="NZ_JAJBZT010000001.1"/>
</dbReference>
<evidence type="ECO:0000256" key="1">
    <source>
        <dbReference type="HAMAP-Rule" id="MF_01270"/>
    </source>
</evidence>
<organism evidence="2 3">
    <name type="scientific">Leeia speluncae</name>
    <dbReference type="NCBI Taxonomy" id="2884804"/>
    <lineage>
        <taxon>Bacteria</taxon>
        <taxon>Pseudomonadati</taxon>
        <taxon>Pseudomonadota</taxon>
        <taxon>Betaproteobacteria</taxon>
        <taxon>Neisseriales</taxon>
        <taxon>Leeiaceae</taxon>
        <taxon>Leeia</taxon>
    </lineage>
</organism>
<comment type="pathway">
    <text evidence="1">Amino-sugar metabolism; 1,6-anhydro-N-acetylmuramate degradation.</text>
</comment>
<dbReference type="Pfam" id="PF03702">
    <property type="entry name" value="AnmK"/>
    <property type="match status" value="1"/>
</dbReference>
<keyword evidence="1 2" id="KW-0418">Kinase</keyword>
<dbReference type="Gene3D" id="3.30.420.40">
    <property type="match status" value="2"/>
</dbReference>
<dbReference type="InterPro" id="IPR005338">
    <property type="entry name" value="Anhydro_N_Ac-Mur_kinase"/>
</dbReference>
<keyword evidence="1" id="KW-0067">ATP-binding</keyword>
<dbReference type="NCBIfam" id="NF007139">
    <property type="entry name" value="PRK09585.1-3"/>
    <property type="match status" value="1"/>
</dbReference>
<evidence type="ECO:0000313" key="3">
    <source>
        <dbReference type="Proteomes" id="UP001165395"/>
    </source>
</evidence>
<keyword evidence="3" id="KW-1185">Reference proteome</keyword>
<name>A0ABS8D1R5_9NEIS</name>
<dbReference type="Proteomes" id="UP001165395">
    <property type="component" value="Unassembled WGS sequence"/>
</dbReference>
<dbReference type="CDD" id="cd24050">
    <property type="entry name" value="ASKHA_NBD_ANMK"/>
    <property type="match status" value="1"/>
</dbReference>
<keyword evidence="1 2" id="KW-0808">Transferase</keyword>
<comment type="caution">
    <text evidence="2">The sequence shown here is derived from an EMBL/GenBank/DDBJ whole genome shotgun (WGS) entry which is preliminary data.</text>
</comment>
<sequence>MIDLSKKYVIGLMSGTSLDGVDAVLATFDPSPCIHGSAYIPFPAAIKERLFRLNSPAHDELHESNLIANELAVFYAEAVGLLLEKTGVNKSQVLAIGNHGQTIRHRPECGYTVQIGNHAKLAELTEIAVIGDFRARDIAAGGQGAPLVPAFHQQIFQDQEHAVAVFNIGGIANVTWLGRAGSTVYGFDSGPGNALLDYWCKQHLNKDYDESGNWARTGVVIPELLEEWLATDFFHLPPPKSTGRDLFNPTWLAGYDLSKYAPEDVQATLTKLTAVTIVDALERYAAIPEMLYLCGGGVRNNYLVELIAADLPNTVVKSTDEIGVPSDTLEAFAFAWLAWRFCHGLAGNLPEVTGADGPRVLGVLHPA</sequence>
<accession>A0ABS8D1R5</accession>
<dbReference type="EMBL" id="JAJBZT010000001">
    <property type="protein sequence ID" value="MCB6182144.1"/>
    <property type="molecule type" value="Genomic_DNA"/>
</dbReference>
<gene>
    <name evidence="1" type="primary">anmK</name>
    <name evidence="2" type="ORF">LIN78_01055</name>
</gene>
<comment type="similarity">
    <text evidence="1">Belongs to the anhydro-N-acetylmuramic acid kinase family.</text>
</comment>
<protein>
    <recommendedName>
        <fullName evidence="1">Anhydro-N-acetylmuramic acid kinase</fullName>
        <ecNumber evidence="1">2.7.1.170</ecNumber>
    </recommendedName>
    <alternativeName>
        <fullName evidence="1">AnhMurNAc kinase</fullName>
    </alternativeName>
</protein>
<evidence type="ECO:0000313" key="2">
    <source>
        <dbReference type="EMBL" id="MCB6182144.1"/>
    </source>
</evidence>
<comment type="catalytic activity">
    <reaction evidence="1">
        <text>1,6-anhydro-N-acetyl-beta-muramate + ATP + H2O = N-acetyl-D-muramate 6-phosphate + ADP + H(+)</text>
        <dbReference type="Rhea" id="RHEA:24952"/>
        <dbReference type="ChEBI" id="CHEBI:15377"/>
        <dbReference type="ChEBI" id="CHEBI:15378"/>
        <dbReference type="ChEBI" id="CHEBI:30616"/>
        <dbReference type="ChEBI" id="CHEBI:58690"/>
        <dbReference type="ChEBI" id="CHEBI:58722"/>
        <dbReference type="ChEBI" id="CHEBI:456216"/>
        <dbReference type="EC" id="2.7.1.170"/>
    </reaction>
</comment>
<feature type="binding site" evidence="1">
    <location>
        <begin position="15"/>
        <end position="22"/>
    </location>
    <ligand>
        <name>ATP</name>
        <dbReference type="ChEBI" id="CHEBI:30616"/>
    </ligand>
</feature>
<comment type="function">
    <text evidence="1">Catalyzes the specific phosphorylation of 1,6-anhydro-N-acetylmuramic acid (anhMurNAc) with the simultaneous cleavage of the 1,6-anhydro ring, generating MurNAc-6-P. Is required for the utilization of anhMurNAc either imported from the medium or derived from its own cell wall murein, and thus plays a role in cell wall recycling.</text>
</comment>
<dbReference type="PANTHER" id="PTHR30605:SF0">
    <property type="entry name" value="ANHYDRO-N-ACETYLMURAMIC ACID KINASE"/>
    <property type="match status" value="1"/>
</dbReference>
<dbReference type="InterPro" id="IPR043129">
    <property type="entry name" value="ATPase_NBD"/>
</dbReference>
<dbReference type="EC" id="2.7.1.170" evidence="1"/>
<dbReference type="SUPFAM" id="SSF53067">
    <property type="entry name" value="Actin-like ATPase domain"/>
    <property type="match status" value="1"/>
</dbReference>
<comment type="pathway">
    <text evidence="1">Cell wall biogenesis; peptidoglycan recycling.</text>
</comment>
<dbReference type="GO" id="GO:0016301">
    <property type="term" value="F:kinase activity"/>
    <property type="evidence" value="ECO:0007669"/>
    <property type="project" value="UniProtKB-KW"/>
</dbReference>
<keyword evidence="1" id="KW-0547">Nucleotide-binding</keyword>
<dbReference type="PANTHER" id="PTHR30605">
    <property type="entry name" value="ANHYDRO-N-ACETYLMURAMIC ACID KINASE"/>
    <property type="match status" value="1"/>
</dbReference>
<proteinExistence type="inferred from homology"/>